<dbReference type="Pfam" id="PF14360">
    <property type="entry name" value="PAP2_C"/>
    <property type="match status" value="1"/>
</dbReference>
<feature type="region of interest" description="Disordered" evidence="1">
    <location>
        <begin position="120"/>
        <end position="140"/>
    </location>
</feature>
<feature type="compositionally biased region" description="Basic and acidic residues" evidence="1">
    <location>
        <begin position="120"/>
        <end position="129"/>
    </location>
</feature>
<evidence type="ECO:0000313" key="3">
    <source>
        <dbReference type="EMBL" id="KAK7293385.1"/>
    </source>
</evidence>
<dbReference type="AlphaFoldDB" id="A0AAN9J6V4"/>
<comment type="caution">
    <text evidence="3">The sequence shown here is derived from an EMBL/GenBank/DDBJ whole genome shotgun (WGS) entry which is preliminary data.</text>
</comment>
<keyword evidence="4" id="KW-1185">Reference proteome</keyword>
<gene>
    <name evidence="3" type="ORF">RJT34_16250</name>
</gene>
<feature type="domain" description="Sphingomyelin synthase-like" evidence="2">
    <location>
        <begin position="55"/>
        <end position="93"/>
    </location>
</feature>
<name>A0AAN9J6V4_CLITE</name>
<evidence type="ECO:0000256" key="1">
    <source>
        <dbReference type="SAM" id="MobiDB-lite"/>
    </source>
</evidence>
<proteinExistence type="predicted"/>
<dbReference type="EMBL" id="JAYKXN010000004">
    <property type="protein sequence ID" value="KAK7293385.1"/>
    <property type="molecule type" value="Genomic_DNA"/>
</dbReference>
<evidence type="ECO:0000313" key="4">
    <source>
        <dbReference type="Proteomes" id="UP001359559"/>
    </source>
</evidence>
<dbReference type="Proteomes" id="UP001359559">
    <property type="component" value="Unassembled WGS sequence"/>
</dbReference>
<accession>A0AAN9J6V4</accession>
<dbReference type="InterPro" id="IPR025749">
    <property type="entry name" value="Sphingomyelin_synth-like_dom"/>
</dbReference>
<evidence type="ECO:0000259" key="2">
    <source>
        <dbReference type="Pfam" id="PF14360"/>
    </source>
</evidence>
<protein>
    <recommendedName>
        <fullName evidence="2">Sphingomyelin synthase-like domain-containing protein</fullName>
    </recommendedName>
</protein>
<reference evidence="3 4" key="1">
    <citation type="submission" date="2024-01" db="EMBL/GenBank/DDBJ databases">
        <title>The genomes of 5 underutilized Papilionoideae crops provide insights into root nodulation and disease resistance.</title>
        <authorList>
            <person name="Yuan L."/>
        </authorList>
    </citation>
    <scope>NUCLEOTIDE SEQUENCE [LARGE SCALE GENOMIC DNA]</scope>
    <source>
        <strain evidence="3">LY-2023</strain>
        <tissue evidence="3">Leaf</tissue>
    </source>
</reference>
<sequence>MNAVGNQEQIQGFDAKGNKGEEYEINKEPFREDKVEVENMKKNKKSGPSIAWGKHTRVILDVGCGSLLIVASPKHYTIDAVVAWYTVNLVVFFIDKKLVELPDRSITTAALLPFSIKDKQSKTKEENHKLLNGNSGDPVD</sequence>
<organism evidence="3 4">
    <name type="scientific">Clitoria ternatea</name>
    <name type="common">Butterfly pea</name>
    <dbReference type="NCBI Taxonomy" id="43366"/>
    <lineage>
        <taxon>Eukaryota</taxon>
        <taxon>Viridiplantae</taxon>
        <taxon>Streptophyta</taxon>
        <taxon>Embryophyta</taxon>
        <taxon>Tracheophyta</taxon>
        <taxon>Spermatophyta</taxon>
        <taxon>Magnoliopsida</taxon>
        <taxon>eudicotyledons</taxon>
        <taxon>Gunneridae</taxon>
        <taxon>Pentapetalae</taxon>
        <taxon>rosids</taxon>
        <taxon>fabids</taxon>
        <taxon>Fabales</taxon>
        <taxon>Fabaceae</taxon>
        <taxon>Papilionoideae</taxon>
        <taxon>50 kb inversion clade</taxon>
        <taxon>NPAAA clade</taxon>
        <taxon>indigoferoid/millettioid clade</taxon>
        <taxon>Phaseoleae</taxon>
        <taxon>Clitoria</taxon>
    </lineage>
</organism>